<dbReference type="AlphaFoldDB" id="A0A6I4NYY7"/>
<accession>A0A6I4NYY7</accession>
<keyword evidence="2" id="KW-0547">Nucleotide-binding</keyword>
<evidence type="ECO:0000313" key="4">
    <source>
        <dbReference type="EMBL" id="MWB97645.1"/>
    </source>
</evidence>
<dbReference type="Gene3D" id="1.10.3290.10">
    <property type="entry name" value="Fido-like domain"/>
    <property type="match status" value="1"/>
</dbReference>
<keyword evidence="5" id="KW-1185">Reference proteome</keyword>
<feature type="binding site" evidence="2">
    <location>
        <begin position="229"/>
        <end position="236"/>
    </location>
    <ligand>
        <name>ATP</name>
        <dbReference type="ChEBI" id="CHEBI:30616"/>
    </ligand>
</feature>
<protein>
    <submittedName>
        <fullName evidence="4">Fic family protein</fullName>
    </submittedName>
</protein>
<feature type="active site" evidence="1">
    <location>
        <position position="225"/>
    </location>
</feature>
<dbReference type="InterPro" id="IPR040198">
    <property type="entry name" value="Fido_containing"/>
</dbReference>
<dbReference type="PROSITE" id="PS51459">
    <property type="entry name" value="FIDO"/>
    <property type="match status" value="1"/>
</dbReference>
<keyword evidence="2" id="KW-0067">ATP-binding</keyword>
<evidence type="ECO:0000313" key="5">
    <source>
        <dbReference type="Proteomes" id="UP000438182"/>
    </source>
</evidence>
<evidence type="ECO:0000256" key="1">
    <source>
        <dbReference type="PIRSR" id="PIRSR640198-1"/>
    </source>
</evidence>
<dbReference type="SUPFAM" id="SSF140931">
    <property type="entry name" value="Fic-like"/>
    <property type="match status" value="1"/>
</dbReference>
<dbReference type="PANTHER" id="PTHR13504">
    <property type="entry name" value="FIDO DOMAIN-CONTAINING PROTEIN DDB_G0283145"/>
    <property type="match status" value="1"/>
</dbReference>
<dbReference type="InterPro" id="IPR036597">
    <property type="entry name" value="Fido-like_dom_sf"/>
</dbReference>
<dbReference type="EMBL" id="WSTA01000010">
    <property type="protein sequence ID" value="MWB97645.1"/>
    <property type="molecule type" value="Genomic_DNA"/>
</dbReference>
<sequence length="399" mass="43340">MAAAPTAVSYEELPWVPRIPKDSVSDTVWQRISRPYQASITPSISDLQVELPDELIGEVQNAQQQLVRFDVEVGAITAPFASILLRSESASSSQIEHLTSSARAIAEAELGERTDGNAPLIVSNVRAMEAALAASSRLDHDTIIAMHRELLERSDPRIVGRYRTEQVWIGGGARTNFSPHGADFVPPHHDRVEGALDDLIEFSLRPSGAPLANIAVAHAQFETIHPFPDGNGRTGRALVQAALRRAGLTRSVTVPISAGILQQQERYFDALTRYRAGDLAPIVGVFADGVVLAVVNGRRLVDDIQATKDAWQAKLTGVRSDSAARRIVDLAIEHPVLNSRLVQERLPQSARAIFTALDLLVARGILTPGNSRRRGRIWVAPDITAALDAFADRSRRVGA</sequence>
<comment type="caution">
    <text evidence="4">The sequence shown here is derived from an EMBL/GenBank/DDBJ whole genome shotgun (WGS) entry which is preliminary data.</text>
</comment>
<feature type="domain" description="Fido" evidence="3">
    <location>
        <begin position="138"/>
        <end position="288"/>
    </location>
</feature>
<dbReference type="Pfam" id="PF02661">
    <property type="entry name" value="Fic"/>
    <property type="match status" value="1"/>
</dbReference>
<dbReference type="Proteomes" id="UP000438182">
    <property type="component" value="Unassembled WGS sequence"/>
</dbReference>
<reference evidence="4 5" key="1">
    <citation type="submission" date="2019-12" db="EMBL/GenBank/DDBJ databases">
        <authorList>
            <person name="Kim Y.S."/>
        </authorList>
    </citation>
    <scope>NUCLEOTIDE SEQUENCE [LARGE SCALE GENOMIC DNA]</scope>
    <source>
        <strain evidence="4 5">MMS17-SY077</strain>
    </source>
</reference>
<evidence type="ECO:0000259" key="3">
    <source>
        <dbReference type="PROSITE" id="PS51459"/>
    </source>
</evidence>
<dbReference type="GO" id="GO:0005524">
    <property type="term" value="F:ATP binding"/>
    <property type="evidence" value="ECO:0007669"/>
    <property type="project" value="UniProtKB-KW"/>
</dbReference>
<dbReference type="PANTHER" id="PTHR13504:SF38">
    <property type="entry name" value="FIDO DOMAIN-CONTAINING PROTEIN"/>
    <property type="match status" value="1"/>
</dbReference>
<name>A0A6I4NYY7_9MICO</name>
<proteinExistence type="predicted"/>
<dbReference type="InterPro" id="IPR003812">
    <property type="entry name" value="Fido"/>
</dbReference>
<evidence type="ECO:0000256" key="2">
    <source>
        <dbReference type="PIRSR" id="PIRSR640198-2"/>
    </source>
</evidence>
<organism evidence="4 5">
    <name type="scientific">Agromyces seonyuensis</name>
    <dbReference type="NCBI Taxonomy" id="2662446"/>
    <lineage>
        <taxon>Bacteria</taxon>
        <taxon>Bacillati</taxon>
        <taxon>Actinomycetota</taxon>
        <taxon>Actinomycetes</taxon>
        <taxon>Micrococcales</taxon>
        <taxon>Microbacteriaceae</taxon>
        <taxon>Agromyces</taxon>
    </lineage>
</organism>
<gene>
    <name evidence="4" type="ORF">GB864_03615</name>
</gene>